<evidence type="ECO:0000259" key="1">
    <source>
        <dbReference type="Pfam" id="PF07607"/>
    </source>
</evidence>
<protein>
    <submittedName>
        <fullName evidence="2">DUF1570 domain-containing protein</fullName>
    </submittedName>
</protein>
<dbReference type="InterPro" id="IPR011464">
    <property type="entry name" value="DUF1570"/>
</dbReference>
<evidence type="ECO:0000313" key="2">
    <source>
        <dbReference type="EMBL" id="NMO19873.1"/>
    </source>
</evidence>
<feature type="domain" description="DUF1570" evidence="1">
    <location>
        <begin position="144"/>
        <end position="236"/>
    </location>
</feature>
<dbReference type="PROSITE" id="PS51257">
    <property type="entry name" value="PROKAR_LIPOPROTEIN"/>
    <property type="match status" value="1"/>
</dbReference>
<dbReference type="InterPro" id="IPR011990">
    <property type="entry name" value="TPR-like_helical_dom_sf"/>
</dbReference>
<organism evidence="2 3">
    <name type="scientific">Pyxidicoccus fallax</name>
    <dbReference type="NCBI Taxonomy" id="394095"/>
    <lineage>
        <taxon>Bacteria</taxon>
        <taxon>Pseudomonadati</taxon>
        <taxon>Myxococcota</taxon>
        <taxon>Myxococcia</taxon>
        <taxon>Myxococcales</taxon>
        <taxon>Cystobacterineae</taxon>
        <taxon>Myxococcaceae</taxon>
        <taxon>Pyxidicoccus</taxon>
    </lineage>
</organism>
<dbReference type="SUPFAM" id="SSF48452">
    <property type="entry name" value="TPR-like"/>
    <property type="match status" value="1"/>
</dbReference>
<keyword evidence="3" id="KW-1185">Reference proteome</keyword>
<proteinExistence type="predicted"/>
<name>A0A848LQP0_9BACT</name>
<dbReference type="Proteomes" id="UP000518300">
    <property type="component" value="Unassembled WGS sequence"/>
</dbReference>
<dbReference type="Pfam" id="PF07607">
    <property type="entry name" value="DUF1570"/>
    <property type="match status" value="1"/>
</dbReference>
<gene>
    <name evidence="2" type="ORF">HG543_34190</name>
</gene>
<dbReference type="AlphaFoldDB" id="A0A848LQP0"/>
<reference evidence="2 3" key="1">
    <citation type="submission" date="2020-04" db="EMBL/GenBank/DDBJ databases">
        <title>Draft genome of Pyxidicoccus fallax type strain.</title>
        <authorList>
            <person name="Whitworth D.E."/>
        </authorList>
    </citation>
    <scope>NUCLEOTIDE SEQUENCE [LARGE SCALE GENOMIC DNA]</scope>
    <source>
        <strain evidence="2 3">DSM 14698</strain>
    </source>
</reference>
<evidence type="ECO:0000313" key="3">
    <source>
        <dbReference type="Proteomes" id="UP000518300"/>
    </source>
</evidence>
<sequence>MRRWEGLCLVLLLATGCAGSRALCPIEGGRPWSEVRSKHFRIQTNMTPEAATKTALELEKYRRALLLAWGRDFDPPGTVDVIVLRNATELDEFSEGQFIGFATTVEGRPLLVMGGNGYLLEDSPDLRLQAHELTHHLSSYTLLRQPRWVSEGLAEYLETVHIRVSTNEAVLGRANAGRFGYVREHGWLDLEELWKWDEGVVEGAAETQRHYASAWLWVHYLINMHPKRFSDFQRRLALAQEPRRAWEAAFQGVEDLKGGLRDYVIIGRYAIATHPLPPVPTQVEVRPLEPADAHAVRAMLYLHSPNGWSAERRDSEARREVTQGMKEGPTNVSATLLSMRLGGKASRKLEAARALVAAHPEDGRAWNLLAGLLPEKSQEREEAHVRATALLPDDARILEHRAWHSVRREEPEKGLEAARRAAALLPGDATVLDTYALLLFQVGRCPEAMGVQRRAMDMLHERAPAKMRRVLSQRLQSYEAECGATAPVKP</sequence>
<dbReference type="Gene3D" id="1.25.40.10">
    <property type="entry name" value="Tetratricopeptide repeat domain"/>
    <property type="match status" value="1"/>
</dbReference>
<comment type="caution">
    <text evidence="2">The sequence shown here is derived from an EMBL/GenBank/DDBJ whole genome shotgun (WGS) entry which is preliminary data.</text>
</comment>
<accession>A0A848LQP0</accession>
<dbReference type="EMBL" id="JABBJJ010000211">
    <property type="protein sequence ID" value="NMO19873.1"/>
    <property type="molecule type" value="Genomic_DNA"/>
</dbReference>